<comment type="caution">
    <text evidence="1">The sequence shown here is derived from an EMBL/GenBank/DDBJ whole genome shotgun (WGS) entry which is preliminary data.</text>
</comment>
<protein>
    <submittedName>
        <fullName evidence="1">Uncharacterized protein</fullName>
    </submittedName>
</protein>
<reference evidence="1 2" key="1">
    <citation type="submission" date="2016-10" db="EMBL/GenBank/DDBJ databases">
        <authorList>
            <person name="Varghese N."/>
            <person name="Submissions S."/>
        </authorList>
    </citation>
    <scope>NUCLEOTIDE SEQUENCE [LARGE SCALE GENOMIC DNA]</scope>
    <source>
        <strain evidence="1 2">WCC6</strain>
    </source>
</reference>
<evidence type="ECO:0000313" key="1">
    <source>
        <dbReference type="EMBL" id="SDX34357.1"/>
    </source>
</evidence>
<evidence type="ECO:0000313" key="2">
    <source>
        <dbReference type="Proteomes" id="UP000182379"/>
    </source>
</evidence>
<proteinExistence type="predicted"/>
<name>A0A1H3AXD4_ACIFE</name>
<organism evidence="1 2">
    <name type="scientific">Acidaminococcus fermentans</name>
    <dbReference type="NCBI Taxonomy" id="905"/>
    <lineage>
        <taxon>Bacteria</taxon>
        <taxon>Bacillati</taxon>
        <taxon>Bacillota</taxon>
        <taxon>Negativicutes</taxon>
        <taxon>Acidaminococcales</taxon>
        <taxon>Acidaminococcaceae</taxon>
        <taxon>Acidaminococcus</taxon>
    </lineage>
</organism>
<dbReference type="Proteomes" id="UP000182379">
    <property type="component" value="Unassembled WGS sequence"/>
</dbReference>
<gene>
    <name evidence="1" type="ORF">SAMN05216495_1249</name>
</gene>
<dbReference type="EMBL" id="FNOP01000024">
    <property type="protein sequence ID" value="SDX34357.1"/>
    <property type="molecule type" value="Genomic_DNA"/>
</dbReference>
<accession>A0A1H3AXD4</accession>
<dbReference type="AlphaFoldDB" id="A0A1H3AXD4"/>
<sequence>MSIYNWIQKTIFNIYEEWHMKNSNYNRNGFHIDSINNSLKNMRDGYIMYTEICPPYAVRGKPYPLSRTVSKSRTPCFRQFNNPGTFKMDVW</sequence>